<dbReference type="EMBL" id="JACBGI020000017">
    <property type="protein sequence ID" value="MBF6058397.1"/>
    <property type="molecule type" value="Genomic_DNA"/>
</dbReference>
<dbReference type="NCBIfam" id="NF009150">
    <property type="entry name" value="PRK12497.1-3"/>
    <property type="match status" value="1"/>
</dbReference>
<keyword evidence="4" id="KW-1185">Reference proteome</keyword>
<proteinExistence type="inferred from homology"/>
<dbReference type="Gene3D" id="3.40.1350.10">
    <property type="match status" value="1"/>
</dbReference>
<evidence type="ECO:0000256" key="1">
    <source>
        <dbReference type="ARBA" id="ARBA00006738"/>
    </source>
</evidence>
<dbReference type="PANTHER" id="PTHR34039:SF1">
    <property type="entry name" value="UPF0102 PROTEIN YRAN"/>
    <property type="match status" value="1"/>
</dbReference>
<dbReference type="InterPro" id="IPR011856">
    <property type="entry name" value="tRNA_endonuc-like_dom_sf"/>
</dbReference>
<protein>
    <recommendedName>
        <fullName evidence="2">UPF0102 protein H8792_008595</fullName>
    </recommendedName>
</protein>
<gene>
    <name evidence="3" type="ORF">H8792_008595</name>
</gene>
<dbReference type="SUPFAM" id="SSF52980">
    <property type="entry name" value="Restriction endonuclease-like"/>
    <property type="match status" value="1"/>
</dbReference>
<organism evidence="3 4">
    <name type="scientific">Thiomicrorhabdus heinhorstiae</name>
    <dbReference type="NCBI Taxonomy" id="2748010"/>
    <lineage>
        <taxon>Bacteria</taxon>
        <taxon>Pseudomonadati</taxon>
        <taxon>Pseudomonadota</taxon>
        <taxon>Gammaproteobacteria</taxon>
        <taxon>Thiotrichales</taxon>
        <taxon>Piscirickettsiaceae</taxon>
        <taxon>Thiomicrorhabdus</taxon>
    </lineage>
</organism>
<name>A0ABS0C289_9GAMM</name>
<dbReference type="NCBIfam" id="TIGR00252">
    <property type="entry name" value="YraN family protein"/>
    <property type="match status" value="1"/>
</dbReference>
<accession>A0ABS0C289</accession>
<dbReference type="Pfam" id="PF02021">
    <property type="entry name" value="UPF0102"/>
    <property type="match status" value="1"/>
</dbReference>
<dbReference type="CDD" id="cd20736">
    <property type="entry name" value="PoNe_Nuclease"/>
    <property type="match status" value="1"/>
</dbReference>
<evidence type="ECO:0000313" key="4">
    <source>
        <dbReference type="Proteomes" id="UP001193680"/>
    </source>
</evidence>
<comment type="caution">
    <text evidence="3">The sequence shown here is derived from an EMBL/GenBank/DDBJ whole genome shotgun (WGS) entry which is preliminary data.</text>
</comment>
<dbReference type="Proteomes" id="UP001193680">
    <property type="component" value="Unassembled WGS sequence"/>
</dbReference>
<comment type="similarity">
    <text evidence="1 2">Belongs to the UPF0102 family.</text>
</comment>
<sequence length="113" mass="13181">MFAIGKRKENQAQKWLSKQGVKCVEENFRCRGGEIDLICRHDDYLVFIEVKYRKNLDHGHPSEFVTAGKQGKIRHCAEVFLQSHAEYQSCPMRFDVITFSGNDTQPEWIQNAF</sequence>
<evidence type="ECO:0000256" key="2">
    <source>
        <dbReference type="HAMAP-Rule" id="MF_00048"/>
    </source>
</evidence>
<dbReference type="HAMAP" id="MF_00048">
    <property type="entry name" value="UPF0102"/>
    <property type="match status" value="1"/>
</dbReference>
<reference evidence="3 4" key="2">
    <citation type="submission" date="2020-11" db="EMBL/GenBank/DDBJ databases">
        <title>Sulfur oxidizing isolate from Hospital Hole Sinkhole.</title>
        <authorList>
            <person name="Scott K.M."/>
        </authorList>
    </citation>
    <scope>NUCLEOTIDE SEQUENCE [LARGE SCALE GENOMIC DNA]</scope>
    <source>
        <strain evidence="3 4">HH1</strain>
    </source>
</reference>
<dbReference type="InterPro" id="IPR003509">
    <property type="entry name" value="UPF0102_YraN-like"/>
</dbReference>
<dbReference type="PANTHER" id="PTHR34039">
    <property type="entry name" value="UPF0102 PROTEIN YRAN"/>
    <property type="match status" value="1"/>
</dbReference>
<evidence type="ECO:0000313" key="3">
    <source>
        <dbReference type="EMBL" id="MBF6058397.1"/>
    </source>
</evidence>
<dbReference type="InterPro" id="IPR011335">
    <property type="entry name" value="Restrct_endonuc-II-like"/>
</dbReference>
<reference evidence="3 4" key="1">
    <citation type="submission" date="2020-06" db="EMBL/GenBank/DDBJ databases">
        <authorList>
            <person name="Scott K."/>
        </authorList>
    </citation>
    <scope>NUCLEOTIDE SEQUENCE [LARGE SCALE GENOMIC DNA]</scope>
    <source>
        <strain evidence="3 4">HH1</strain>
    </source>
</reference>
<dbReference type="RefSeq" id="WP_185978542.1">
    <property type="nucleotide sequence ID" value="NZ_JACBGI020000017.1"/>
</dbReference>